<keyword evidence="1" id="KW-0614">Plasmid</keyword>
<gene>
    <name evidence="1" type="ORF">BM524_20525</name>
</gene>
<geneLocation type="plasmid" evidence="2">
    <name>pamcp48-600</name>
</geneLocation>
<organism evidence="1 2">
    <name type="scientific">Alteromonas mediterranea</name>
    <dbReference type="NCBI Taxonomy" id="314275"/>
    <lineage>
        <taxon>Bacteria</taxon>
        <taxon>Pseudomonadati</taxon>
        <taxon>Pseudomonadota</taxon>
        <taxon>Gammaproteobacteria</taxon>
        <taxon>Alteromonadales</taxon>
        <taxon>Alteromonadaceae</taxon>
        <taxon>Alteromonas/Salinimonas group</taxon>
        <taxon>Alteromonas</taxon>
    </lineage>
</organism>
<accession>A0AAC9JE06</accession>
<evidence type="ECO:0000313" key="1">
    <source>
        <dbReference type="EMBL" id="APD92294.1"/>
    </source>
</evidence>
<proteinExistence type="predicted"/>
<dbReference type="Proteomes" id="UP000182101">
    <property type="component" value="Plasmid pAMCP48-600"/>
</dbReference>
<protein>
    <submittedName>
        <fullName evidence="1">Uncharacterized protein</fullName>
    </submittedName>
</protein>
<dbReference type="EMBL" id="CP018025">
    <property type="protein sequence ID" value="APD92294.1"/>
    <property type="molecule type" value="Genomic_DNA"/>
</dbReference>
<sequence length="192" mass="21841">MNKLKLNKLDIKVIREALKLPFFELVSVMGSKGWDVKIVAEDPKSDDGWVCFTKEKEWNGRPTLANTPTFSYRFDKSSDVALDAAAQRAAELALTVYEMFGRYLPTSPNINGDIHACSITNQDKYLQTNYDEWIAGHKDKKLHLLPSSLTYNGNVHIDFWGRRLQIGDSEVTKFMNDIDAIVKKLDGTYAFN</sequence>
<dbReference type="RefSeq" id="WP_071960908.1">
    <property type="nucleotide sequence ID" value="NZ_CP018025.1"/>
</dbReference>
<evidence type="ECO:0000313" key="2">
    <source>
        <dbReference type="Proteomes" id="UP000182101"/>
    </source>
</evidence>
<reference evidence="1 2" key="1">
    <citation type="submission" date="2016-11" db="EMBL/GenBank/DDBJ databases">
        <title>Networking in microbes: conjugative elements and plasmids in the genus Alteromonas.</title>
        <authorList>
            <person name="Lopez-Perez M."/>
            <person name="Ramon-Marco N."/>
            <person name="Rodriguez-Valera F."/>
        </authorList>
    </citation>
    <scope>NUCLEOTIDE SEQUENCE [LARGE SCALE GENOMIC DNA]</scope>
    <source>
        <strain evidence="1 2">CP48</strain>
        <plasmid evidence="2">pamcp48-600</plasmid>
    </source>
</reference>
<name>A0AAC9JE06_9ALTE</name>
<dbReference type="AlphaFoldDB" id="A0AAC9JE06"/>